<evidence type="ECO:0000256" key="3">
    <source>
        <dbReference type="ARBA" id="ARBA00022490"/>
    </source>
</evidence>
<dbReference type="GO" id="GO:0006438">
    <property type="term" value="P:valyl-tRNA aminoacylation"/>
    <property type="evidence" value="ECO:0007669"/>
    <property type="project" value="UniProtKB-UniRule"/>
</dbReference>
<comment type="function">
    <text evidence="11">Catalyzes the attachment of valine to tRNA(Val). As ValRS can inadvertently accommodate and process structurally similar amino acids such as threonine, to avoid such errors, it has a 'posttransfer' editing activity that hydrolyzes mischarged Thr-tRNA(Val) in a tRNA-dependent manner.</text>
</comment>
<dbReference type="PANTHER" id="PTHR11946:SF93">
    <property type="entry name" value="VALINE--TRNA LIGASE, CHLOROPLASTIC_MITOCHONDRIAL 2"/>
    <property type="match status" value="1"/>
</dbReference>
<dbReference type="InterPro" id="IPR002303">
    <property type="entry name" value="Valyl-tRNA_ligase"/>
</dbReference>
<dbReference type="PROSITE" id="PS00178">
    <property type="entry name" value="AA_TRNA_LIGASE_I"/>
    <property type="match status" value="1"/>
</dbReference>
<feature type="short sequence motif" description="'KMSKS' region" evidence="11">
    <location>
        <begin position="564"/>
        <end position="568"/>
    </location>
</feature>
<dbReference type="NCBIfam" id="NF004349">
    <property type="entry name" value="PRK05729.1"/>
    <property type="match status" value="1"/>
</dbReference>
<dbReference type="InterPro" id="IPR009008">
    <property type="entry name" value="Val/Leu/Ile-tRNA-synth_edit"/>
</dbReference>
<dbReference type="PANTHER" id="PTHR11946">
    <property type="entry name" value="VALYL-TRNA SYNTHETASES"/>
    <property type="match status" value="1"/>
</dbReference>
<dbReference type="FunFam" id="3.40.50.620:FF:000306">
    <property type="entry name" value="Valine--tRNA ligase"/>
    <property type="match status" value="1"/>
</dbReference>
<comment type="subunit">
    <text evidence="2 11">Monomer.</text>
</comment>
<evidence type="ECO:0000256" key="2">
    <source>
        <dbReference type="ARBA" id="ARBA00011245"/>
    </source>
</evidence>
<evidence type="ECO:0000256" key="1">
    <source>
        <dbReference type="ARBA" id="ARBA00004496"/>
    </source>
</evidence>
<keyword evidence="8 11" id="KW-0175">Coiled coil</keyword>
<dbReference type="NCBIfam" id="TIGR00422">
    <property type="entry name" value="valS"/>
    <property type="match status" value="1"/>
</dbReference>
<dbReference type="InterPro" id="IPR013155">
    <property type="entry name" value="M/V/L/I-tRNA-synth_anticd-bd"/>
</dbReference>
<dbReference type="SUPFAM" id="SSF52374">
    <property type="entry name" value="Nucleotidylyl transferase"/>
    <property type="match status" value="1"/>
</dbReference>
<evidence type="ECO:0000256" key="7">
    <source>
        <dbReference type="ARBA" id="ARBA00022917"/>
    </source>
</evidence>
<evidence type="ECO:0000256" key="11">
    <source>
        <dbReference type="HAMAP-Rule" id="MF_02004"/>
    </source>
</evidence>
<gene>
    <name evidence="11" type="primary">valS</name>
    <name evidence="14" type="ORF">Cs308_0708</name>
</gene>
<dbReference type="HAMAP" id="MF_02004">
    <property type="entry name" value="Val_tRNA_synth_type1"/>
    <property type="match status" value="1"/>
</dbReference>
<evidence type="ECO:0000256" key="10">
    <source>
        <dbReference type="ARBA" id="ARBA00047552"/>
    </source>
</evidence>
<evidence type="ECO:0000313" key="15">
    <source>
        <dbReference type="Proteomes" id="UP000078162"/>
    </source>
</evidence>
<dbReference type="Pfam" id="PF00133">
    <property type="entry name" value="tRNA-synt_1"/>
    <property type="match status" value="2"/>
</dbReference>
<dbReference type="GO" id="GO:0005524">
    <property type="term" value="F:ATP binding"/>
    <property type="evidence" value="ECO:0007669"/>
    <property type="project" value="UniProtKB-UniRule"/>
</dbReference>
<dbReference type="EMBL" id="CP014639">
    <property type="protein sequence ID" value="ANH78878.1"/>
    <property type="molecule type" value="Genomic_DNA"/>
</dbReference>
<accession>A0A1A9HV60</accession>
<dbReference type="KEGG" id="csaz:Cs308_0708"/>
<proteinExistence type="inferred from homology"/>
<feature type="short sequence motif" description="'HIGH' region" evidence="11">
    <location>
        <begin position="47"/>
        <end position="57"/>
    </location>
</feature>
<keyword evidence="5 11" id="KW-0547">Nucleotide-binding</keyword>
<dbReference type="PRINTS" id="PR00986">
    <property type="entry name" value="TRNASYNTHVAL"/>
</dbReference>
<dbReference type="InterPro" id="IPR010978">
    <property type="entry name" value="tRNA-bd_arm"/>
</dbReference>
<dbReference type="RefSeq" id="WP_066482587.1">
    <property type="nucleotide sequence ID" value="NZ_CP014639.1"/>
</dbReference>
<keyword evidence="6 11" id="KW-0067">ATP-binding</keyword>
<dbReference type="OrthoDB" id="9810365at2"/>
<evidence type="ECO:0000256" key="5">
    <source>
        <dbReference type="ARBA" id="ARBA00022741"/>
    </source>
</evidence>
<dbReference type="EC" id="6.1.1.9" evidence="11"/>
<comment type="similarity">
    <text evidence="11">Belongs to the class-I aminoacyl-tRNA synthetase family. ValS type 1 subfamily.</text>
</comment>
<evidence type="ECO:0000259" key="13">
    <source>
        <dbReference type="Pfam" id="PF08264"/>
    </source>
</evidence>
<comment type="subcellular location">
    <subcellularLocation>
        <location evidence="1 11">Cytoplasm</location>
    </subcellularLocation>
</comment>
<dbReference type="SUPFAM" id="SSF46589">
    <property type="entry name" value="tRNA-binding arm"/>
    <property type="match status" value="1"/>
</dbReference>
<name>A0A1A9HV60_9CHLA</name>
<evidence type="ECO:0000256" key="6">
    <source>
        <dbReference type="ARBA" id="ARBA00022840"/>
    </source>
</evidence>
<dbReference type="AlphaFoldDB" id="A0A1A9HV60"/>
<dbReference type="FunFam" id="3.90.740.10:FF:000010">
    <property type="entry name" value="Valine--tRNA ligase"/>
    <property type="match status" value="1"/>
</dbReference>
<dbReference type="CDD" id="cd07962">
    <property type="entry name" value="Anticodon_Ia_Val"/>
    <property type="match status" value="1"/>
</dbReference>
<dbReference type="SUPFAM" id="SSF47323">
    <property type="entry name" value="Anticodon-binding domain of a subclass of class I aminoacyl-tRNA synthetases"/>
    <property type="match status" value="1"/>
</dbReference>
<dbReference type="InterPro" id="IPR009080">
    <property type="entry name" value="tRNAsynth_Ia_anticodon-bd"/>
</dbReference>
<reference evidence="15" key="1">
    <citation type="submission" date="2016-03" db="EMBL/GenBank/DDBJ databases">
        <title>Culture-independent genomics supports pathogen discovery for uncultivable bacteria within the genus Chlamydia.</title>
        <authorList>
            <person name="Taylor-Brown A."/>
            <person name="Bachmann N.L."/>
            <person name="Borel N."/>
            <person name="Polkinghorne A."/>
        </authorList>
    </citation>
    <scope>NUCLEOTIDE SEQUENCE [LARGE SCALE GENOMIC DNA]</scope>
    <source>
        <strain evidence="15">2742-308</strain>
    </source>
</reference>
<feature type="domain" description="Aminoacyl-tRNA synthetase class Ia" evidence="12">
    <location>
        <begin position="563"/>
        <end position="602"/>
    </location>
</feature>
<sequence>MKKEDFPKTYNSKDIEKSLYAFWEENGMFHADTSSDRPSYSLVMPPPNVTGILHMGHALVNILQDILVRYKRMSGFVTCWVPGTDHAGIATQSVVERYLHAKYGKCRADYSREEFLNHIWEWKEKSESVILSQLRQLGCSCDWDRKCFTMDPLANHAVKKAFKTLFEQGHIYRGYYLVNWDPVLQTALADDEVEYEEKEGWLYYIRYRVVNSETSVVVATTRPETLLGDTAIAVHPDDTRYTELIGAKVMLPFVHREIPIIGDISVEPTFGTGAVKITPAHDKDDYRIGRNHNLPMVNILTPKGEINENGGPFAGLKKEQARQEIITALENLKLFVKQEPYILRIGISYRSGAVIEPYLSKQWFVSVSSFRAPLREFVDNKSIRIFPKEFTKNYLSWVNNLRDWCISRQLWWGHRIPVWYHKDNEDRMLCYDGEDIPEEVVQDPENWYQDPDVLDTWFSSALWPLTCFGWPSKETSDLKKFYPTSVLVTGHDILFFWVTRMVLLCSAMSGQKPFFEVFLHGLIFGKSYKRHSTTGNWAYIVGEEKHSYDMGKECPSDVIAKWEKLSKSKGNVIDPLQMIDTYGADAVRMVLCSCANRGEQIDLDYRLFEEYKNFANKVWNGARFIFSHIADLKGKDLLSGIDPVSLGLEDFYVLHSFNQIIKQIEEAYISYSFDKISTLAYEFFRNDLCSTYLEIIKPILFGKQGNENTRTAKRKLLVVLLVNVLGILHPVAPFITETLFLKVKEILGDIPEGCGDVFTSHTLTMLRARACMEASYPKPFKIDMPDDLNESFMFAQRLVYTVRNIRGEMQLDPRLSLDAFAICSGDKDIQPYVPIIQALGGLTSIQIVLEEPQGRLYSLGVVDSIRLGIFVPEKYLAKEKTRLEKEKQRLERNVQNIKRLLSSKSFCEKADPDLVRGKEEILKNSCIELQNILDKLISFS</sequence>
<organism evidence="14 15">
    <name type="scientific">Candidatus Chlamydia sanziniae</name>
    <dbReference type="NCBI Taxonomy" id="1806891"/>
    <lineage>
        <taxon>Bacteria</taxon>
        <taxon>Pseudomonadati</taxon>
        <taxon>Chlamydiota</taxon>
        <taxon>Chlamydiia</taxon>
        <taxon>Chlamydiales</taxon>
        <taxon>Chlamydiaceae</taxon>
        <taxon>Chlamydia/Chlamydophila group</taxon>
        <taxon>Chlamydia</taxon>
    </lineage>
</organism>
<feature type="domain" description="Methionyl/Valyl/Leucyl/Isoleucyl-tRNA synthetase anticodon-binding" evidence="13">
    <location>
        <begin position="651"/>
        <end position="818"/>
    </location>
</feature>
<dbReference type="GO" id="GO:0002161">
    <property type="term" value="F:aminoacyl-tRNA deacylase activity"/>
    <property type="evidence" value="ECO:0007669"/>
    <property type="project" value="InterPro"/>
</dbReference>
<dbReference type="Proteomes" id="UP000078162">
    <property type="component" value="Chromosome"/>
</dbReference>
<dbReference type="InterPro" id="IPR033705">
    <property type="entry name" value="Anticodon_Ia_Val"/>
</dbReference>
<keyword evidence="3 11" id="KW-0963">Cytoplasm</keyword>
<dbReference type="Gene3D" id="1.10.730.10">
    <property type="entry name" value="Isoleucyl-tRNA Synthetase, Domain 1"/>
    <property type="match status" value="1"/>
</dbReference>
<dbReference type="SUPFAM" id="SSF50677">
    <property type="entry name" value="ValRS/IleRS/LeuRS editing domain"/>
    <property type="match status" value="1"/>
</dbReference>
<evidence type="ECO:0000256" key="8">
    <source>
        <dbReference type="ARBA" id="ARBA00023054"/>
    </source>
</evidence>
<keyword evidence="15" id="KW-1185">Reference proteome</keyword>
<comment type="domain">
    <text evidence="11">ValRS has two distinct active sites: one for aminoacylation and one for editing. The misactivated threonine is translocated from the active site to the editing site.</text>
</comment>
<dbReference type="InterPro" id="IPR001412">
    <property type="entry name" value="aa-tRNA-synth_I_CS"/>
</dbReference>
<dbReference type="InterPro" id="IPR037118">
    <property type="entry name" value="Val-tRNA_synth_C_sf"/>
</dbReference>
<evidence type="ECO:0000313" key="14">
    <source>
        <dbReference type="EMBL" id="ANH78878.1"/>
    </source>
</evidence>
<dbReference type="FunFam" id="3.40.50.620:FF:000032">
    <property type="entry name" value="Valine--tRNA ligase"/>
    <property type="match status" value="1"/>
</dbReference>
<dbReference type="Pfam" id="PF08264">
    <property type="entry name" value="Anticodon_1"/>
    <property type="match status" value="1"/>
</dbReference>
<comment type="catalytic activity">
    <reaction evidence="10 11">
        <text>tRNA(Val) + L-valine + ATP = L-valyl-tRNA(Val) + AMP + diphosphate</text>
        <dbReference type="Rhea" id="RHEA:10704"/>
        <dbReference type="Rhea" id="RHEA-COMP:9672"/>
        <dbReference type="Rhea" id="RHEA-COMP:9708"/>
        <dbReference type="ChEBI" id="CHEBI:30616"/>
        <dbReference type="ChEBI" id="CHEBI:33019"/>
        <dbReference type="ChEBI" id="CHEBI:57762"/>
        <dbReference type="ChEBI" id="CHEBI:78442"/>
        <dbReference type="ChEBI" id="CHEBI:78537"/>
        <dbReference type="ChEBI" id="CHEBI:456215"/>
        <dbReference type="EC" id="6.1.1.9"/>
    </reaction>
</comment>
<dbReference type="Gene3D" id="1.10.287.380">
    <property type="entry name" value="Valyl-tRNA synthetase, C-terminal domain"/>
    <property type="match status" value="1"/>
</dbReference>
<dbReference type="STRING" id="1806891.Cs308_0708"/>
<protein>
    <recommendedName>
        <fullName evidence="11">Valine--tRNA ligase</fullName>
        <ecNumber evidence="11">6.1.1.9</ecNumber>
    </recommendedName>
    <alternativeName>
        <fullName evidence="11">Valyl-tRNA synthetase</fullName>
        <shortName evidence="11">ValRS</shortName>
    </alternativeName>
</protein>
<keyword evidence="7 11" id="KW-0648">Protein biosynthesis</keyword>
<feature type="domain" description="Aminoacyl-tRNA synthetase class Ia" evidence="12">
    <location>
        <begin position="19"/>
        <end position="529"/>
    </location>
</feature>
<dbReference type="InterPro" id="IPR014729">
    <property type="entry name" value="Rossmann-like_a/b/a_fold"/>
</dbReference>
<evidence type="ECO:0000256" key="9">
    <source>
        <dbReference type="ARBA" id="ARBA00023146"/>
    </source>
</evidence>
<keyword evidence="9 11" id="KW-0030">Aminoacyl-tRNA synthetase</keyword>
<dbReference type="GO" id="GO:0004832">
    <property type="term" value="F:valine-tRNA ligase activity"/>
    <property type="evidence" value="ECO:0007669"/>
    <property type="project" value="UniProtKB-UniRule"/>
</dbReference>
<keyword evidence="4 11" id="KW-0436">Ligase</keyword>
<comment type="domain">
    <text evidence="11">The C-terminal coiled-coil domain is crucial for aminoacylation activity.</text>
</comment>
<dbReference type="Gene3D" id="3.40.50.620">
    <property type="entry name" value="HUPs"/>
    <property type="match status" value="2"/>
</dbReference>
<feature type="binding site" evidence="11">
    <location>
        <position position="567"/>
    </location>
    <ligand>
        <name>ATP</name>
        <dbReference type="ChEBI" id="CHEBI:30616"/>
    </ligand>
</feature>
<evidence type="ECO:0000256" key="4">
    <source>
        <dbReference type="ARBA" id="ARBA00022598"/>
    </source>
</evidence>
<feature type="coiled-coil region" evidence="11">
    <location>
        <begin position="873"/>
        <end position="903"/>
    </location>
</feature>
<dbReference type="InterPro" id="IPR002300">
    <property type="entry name" value="aa-tRNA-synth_Ia"/>
</dbReference>
<dbReference type="GO" id="GO:0005829">
    <property type="term" value="C:cytosol"/>
    <property type="evidence" value="ECO:0007669"/>
    <property type="project" value="TreeGrafter"/>
</dbReference>
<dbReference type="PATRIC" id="fig|1806891.3.peg.700"/>
<evidence type="ECO:0000259" key="12">
    <source>
        <dbReference type="Pfam" id="PF00133"/>
    </source>
</evidence>
<dbReference type="CDD" id="cd00817">
    <property type="entry name" value="ValRS_core"/>
    <property type="match status" value="1"/>
</dbReference>